<keyword evidence="1" id="KW-0472">Membrane</keyword>
<feature type="transmembrane region" description="Helical" evidence="1">
    <location>
        <begin position="66"/>
        <end position="91"/>
    </location>
</feature>
<reference evidence="2 3" key="1">
    <citation type="submission" date="2020-02" db="EMBL/GenBank/DDBJ databases">
        <authorList>
            <person name="Zheng R.K."/>
            <person name="Sun C.M."/>
        </authorList>
    </citation>
    <scope>NUCLEOTIDE SEQUENCE [LARGE SCALE GENOMIC DNA]</scope>
    <source>
        <strain evidence="3">rifampicinis</strain>
    </source>
</reference>
<proteinExistence type="predicted"/>
<feature type="transmembrane region" description="Helical" evidence="1">
    <location>
        <begin position="111"/>
        <end position="134"/>
    </location>
</feature>
<name>A0A7S8EDQ8_9CHLR</name>
<organism evidence="2 3">
    <name type="scientific">Phototrophicus methaneseepsis</name>
    <dbReference type="NCBI Taxonomy" id="2710758"/>
    <lineage>
        <taxon>Bacteria</taxon>
        <taxon>Bacillati</taxon>
        <taxon>Chloroflexota</taxon>
        <taxon>Candidatus Thermofontia</taxon>
        <taxon>Phototrophicales</taxon>
        <taxon>Phototrophicaceae</taxon>
        <taxon>Phototrophicus</taxon>
    </lineage>
</organism>
<evidence type="ECO:0000256" key="1">
    <source>
        <dbReference type="SAM" id="Phobius"/>
    </source>
</evidence>
<dbReference type="EMBL" id="CP062983">
    <property type="protein sequence ID" value="QPC84863.1"/>
    <property type="molecule type" value="Genomic_DNA"/>
</dbReference>
<dbReference type="RefSeq" id="WP_195172926.1">
    <property type="nucleotide sequence ID" value="NZ_CP062983.1"/>
</dbReference>
<evidence type="ECO:0000313" key="3">
    <source>
        <dbReference type="Proteomes" id="UP000594468"/>
    </source>
</evidence>
<gene>
    <name evidence="2" type="ORF">G4Y79_10980</name>
</gene>
<dbReference type="KEGG" id="pmet:G4Y79_10980"/>
<sequence length="144" mass="15465">MVRVPQITLGWRLLTLAWGAVIFSWLMVEDDRVASVVVIGLGGVLLVVATNMMQRYGGQILRQRDYAALLTVMGLFVGGGSAASAAALMFLKTALHSHIYPDYPVGLMLAMLARIPAWGAAGALLGFSVWLLLLTRYGVSSESL</sequence>
<protein>
    <submittedName>
        <fullName evidence="2">Uncharacterized protein</fullName>
    </submittedName>
</protein>
<keyword evidence="1" id="KW-1133">Transmembrane helix</keyword>
<keyword evidence="3" id="KW-1185">Reference proteome</keyword>
<dbReference type="Proteomes" id="UP000594468">
    <property type="component" value="Chromosome"/>
</dbReference>
<dbReference type="AlphaFoldDB" id="A0A7S8EDQ8"/>
<evidence type="ECO:0000313" key="2">
    <source>
        <dbReference type="EMBL" id="QPC84863.1"/>
    </source>
</evidence>
<keyword evidence="1" id="KW-0812">Transmembrane</keyword>
<accession>A0A7S8EDQ8</accession>
<feature type="transmembrane region" description="Helical" evidence="1">
    <location>
        <begin position="33"/>
        <end position="54"/>
    </location>
</feature>
<feature type="transmembrane region" description="Helical" evidence="1">
    <location>
        <begin position="9"/>
        <end position="27"/>
    </location>
</feature>